<feature type="compositionally biased region" description="Polar residues" evidence="1">
    <location>
        <begin position="323"/>
        <end position="337"/>
    </location>
</feature>
<keyword evidence="3" id="KW-1185">Reference proteome</keyword>
<evidence type="ECO:0008006" key="4">
    <source>
        <dbReference type="Google" id="ProtNLM"/>
    </source>
</evidence>
<sequence>MSIIYKDFLTSKLAAIIIDLRKTIMALPTPTQEQPFRFLSLPKELRLKVYERIPLTTRHHTLYDPTFSHTSDTPSSPKPCVALVTKSLEISILLVNRKIHYEALHCLADRLIYLHTQPLRFIVDSLSLNTFIGCSEGNLMTHVREHCLSPGPIRPKSQPQPHQTQVYNQPVPHPPQEPLWYKLGNASTRHIFLSPTTEHALIEAFVAHCAAYITTRRPKGLVVAVRKHNGETVEQSVKTIFDAFCWSEIFVKVELLELGIEECAWIPWGFGGSGDENGGEKERGVEKKKDEGRHRTSARFDMVEWKEKRERKENMSRMKLGQRNVSVASTSWQEGES</sequence>
<gene>
    <name evidence="2" type="ORF">T440DRAFT_269507</name>
</gene>
<dbReference type="OrthoDB" id="5314997at2759"/>
<dbReference type="Proteomes" id="UP000799423">
    <property type="component" value="Unassembled WGS sequence"/>
</dbReference>
<feature type="compositionally biased region" description="Basic and acidic residues" evidence="1">
    <location>
        <begin position="278"/>
        <end position="294"/>
    </location>
</feature>
<organism evidence="2 3">
    <name type="scientific">Plenodomus tracheiphilus IPT5</name>
    <dbReference type="NCBI Taxonomy" id="1408161"/>
    <lineage>
        <taxon>Eukaryota</taxon>
        <taxon>Fungi</taxon>
        <taxon>Dikarya</taxon>
        <taxon>Ascomycota</taxon>
        <taxon>Pezizomycotina</taxon>
        <taxon>Dothideomycetes</taxon>
        <taxon>Pleosporomycetidae</taxon>
        <taxon>Pleosporales</taxon>
        <taxon>Pleosporineae</taxon>
        <taxon>Leptosphaeriaceae</taxon>
        <taxon>Plenodomus</taxon>
    </lineage>
</organism>
<evidence type="ECO:0000313" key="3">
    <source>
        <dbReference type="Proteomes" id="UP000799423"/>
    </source>
</evidence>
<evidence type="ECO:0000313" key="2">
    <source>
        <dbReference type="EMBL" id="KAF2854148.1"/>
    </source>
</evidence>
<proteinExistence type="predicted"/>
<dbReference type="AlphaFoldDB" id="A0A6A7BJ71"/>
<feature type="region of interest" description="Disordered" evidence="1">
    <location>
        <begin position="309"/>
        <end position="337"/>
    </location>
</feature>
<evidence type="ECO:0000256" key="1">
    <source>
        <dbReference type="SAM" id="MobiDB-lite"/>
    </source>
</evidence>
<feature type="compositionally biased region" description="Polar residues" evidence="1">
    <location>
        <begin position="157"/>
        <end position="168"/>
    </location>
</feature>
<protein>
    <recommendedName>
        <fullName evidence="4">F-box domain-containing protein</fullName>
    </recommendedName>
</protein>
<accession>A0A6A7BJ71</accession>
<feature type="region of interest" description="Disordered" evidence="1">
    <location>
        <begin position="150"/>
        <end position="169"/>
    </location>
</feature>
<dbReference type="EMBL" id="MU006293">
    <property type="protein sequence ID" value="KAF2854148.1"/>
    <property type="molecule type" value="Genomic_DNA"/>
</dbReference>
<feature type="region of interest" description="Disordered" evidence="1">
    <location>
        <begin position="275"/>
        <end position="296"/>
    </location>
</feature>
<reference evidence="2" key="1">
    <citation type="submission" date="2020-01" db="EMBL/GenBank/DDBJ databases">
        <authorList>
            <consortium name="DOE Joint Genome Institute"/>
            <person name="Haridas S."/>
            <person name="Albert R."/>
            <person name="Binder M."/>
            <person name="Bloem J."/>
            <person name="Labutti K."/>
            <person name="Salamov A."/>
            <person name="Andreopoulos B."/>
            <person name="Baker S.E."/>
            <person name="Barry K."/>
            <person name="Bills G."/>
            <person name="Bluhm B.H."/>
            <person name="Cannon C."/>
            <person name="Castanera R."/>
            <person name="Culley D.E."/>
            <person name="Daum C."/>
            <person name="Ezra D."/>
            <person name="Gonzalez J.B."/>
            <person name="Henrissat B."/>
            <person name="Kuo A."/>
            <person name="Liang C."/>
            <person name="Lipzen A."/>
            <person name="Lutzoni F."/>
            <person name="Magnuson J."/>
            <person name="Mondo S."/>
            <person name="Nolan M."/>
            <person name="Ohm R."/>
            <person name="Pangilinan J."/>
            <person name="Park H.-J."/>
            <person name="Ramirez L."/>
            <person name="Alfaro M."/>
            <person name="Sun H."/>
            <person name="Tritt A."/>
            <person name="Yoshinaga Y."/>
            <person name="Zwiers L.-H."/>
            <person name="Turgeon B.G."/>
            <person name="Goodwin S.B."/>
            <person name="Spatafora J.W."/>
            <person name="Crous P.W."/>
            <person name="Grigoriev I.V."/>
        </authorList>
    </citation>
    <scope>NUCLEOTIDE SEQUENCE</scope>
    <source>
        <strain evidence="2">IPT5</strain>
    </source>
</reference>
<name>A0A6A7BJ71_9PLEO</name>